<evidence type="ECO:0000313" key="2">
    <source>
        <dbReference type="EMBL" id="ONK77543.1"/>
    </source>
</evidence>
<keyword evidence="3" id="KW-1185">Reference proteome</keyword>
<reference evidence="3" key="1">
    <citation type="journal article" date="2017" name="Nat. Commun.">
        <title>The asparagus genome sheds light on the origin and evolution of a young Y chromosome.</title>
        <authorList>
            <person name="Harkess A."/>
            <person name="Zhou J."/>
            <person name="Xu C."/>
            <person name="Bowers J.E."/>
            <person name="Van der Hulst R."/>
            <person name="Ayyampalayam S."/>
            <person name="Mercati F."/>
            <person name="Riccardi P."/>
            <person name="McKain M.R."/>
            <person name="Kakrana A."/>
            <person name="Tang H."/>
            <person name="Ray J."/>
            <person name="Groenendijk J."/>
            <person name="Arikit S."/>
            <person name="Mathioni S.M."/>
            <person name="Nakano M."/>
            <person name="Shan H."/>
            <person name="Telgmann-Rauber A."/>
            <person name="Kanno A."/>
            <person name="Yue Z."/>
            <person name="Chen H."/>
            <person name="Li W."/>
            <person name="Chen Y."/>
            <person name="Xu X."/>
            <person name="Zhang Y."/>
            <person name="Luo S."/>
            <person name="Chen H."/>
            <person name="Gao J."/>
            <person name="Mao Z."/>
            <person name="Pires J.C."/>
            <person name="Luo M."/>
            <person name="Kudrna D."/>
            <person name="Wing R.A."/>
            <person name="Meyers B.C."/>
            <person name="Yi K."/>
            <person name="Kong H."/>
            <person name="Lavrijsen P."/>
            <person name="Sunseri F."/>
            <person name="Falavigna A."/>
            <person name="Ye Y."/>
            <person name="Leebens-Mack J.H."/>
            <person name="Chen G."/>
        </authorList>
    </citation>
    <scope>NUCLEOTIDE SEQUENCE [LARGE SCALE GENOMIC DNA]</scope>
    <source>
        <strain evidence="3">cv. DH0086</strain>
    </source>
</reference>
<dbReference type="AlphaFoldDB" id="A0A5P1FIL1"/>
<feature type="region of interest" description="Disordered" evidence="1">
    <location>
        <begin position="13"/>
        <end position="91"/>
    </location>
</feature>
<dbReference type="Gramene" id="ONK77543">
    <property type="protein sequence ID" value="ONK77543"/>
    <property type="gene ID" value="A4U43_C02F7670"/>
</dbReference>
<dbReference type="EMBL" id="CM007382">
    <property type="protein sequence ID" value="ONK77543.1"/>
    <property type="molecule type" value="Genomic_DNA"/>
</dbReference>
<evidence type="ECO:0000313" key="3">
    <source>
        <dbReference type="Proteomes" id="UP000243459"/>
    </source>
</evidence>
<name>A0A5P1FIL1_ASPOF</name>
<protein>
    <submittedName>
        <fullName evidence="2">Uncharacterized protein</fullName>
    </submittedName>
</protein>
<gene>
    <name evidence="2" type="ORF">A4U43_C02F7670</name>
</gene>
<dbReference type="Proteomes" id="UP000243459">
    <property type="component" value="Chromosome 2"/>
</dbReference>
<feature type="compositionally biased region" description="Basic residues" evidence="1">
    <location>
        <begin position="59"/>
        <end position="72"/>
    </location>
</feature>
<proteinExistence type="predicted"/>
<sequence length="91" mass="9741">MLQIAERHAQVLLNNNARPTRTKKIPEANYGRMNSGKNPKAKGMGHVDPSQRGNNASRCRGHGGHGRGHGRGRGGVEILGNGARPARQATK</sequence>
<organism evidence="2 3">
    <name type="scientific">Asparagus officinalis</name>
    <name type="common">Garden asparagus</name>
    <dbReference type="NCBI Taxonomy" id="4686"/>
    <lineage>
        <taxon>Eukaryota</taxon>
        <taxon>Viridiplantae</taxon>
        <taxon>Streptophyta</taxon>
        <taxon>Embryophyta</taxon>
        <taxon>Tracheophyta</taxon>
        <taxon>Spermatophyta</taxon>
        <taxon>Magnoliopsida</taxon>
        <taxon>Liliopsida</taxon>
        <taxon>Asparagales</taxon>
        <taxon>Asparagaceae</taxon>
        <taxon>Asparagoideae</taxon>
        <taxon>Asparagus</taxon>
    </lineage>
</organism>
<evidence type="ECO:0000256" key="1">
    <source>
        <dbReference type="SAM" id="MobiDB-lite"/>
    </source>
</evidence>
<accession>A0A5P1FIL1</accession>